<feature type="compositionally biased region" description="Basic residues" evidence="2">
    <location>
        <begin position="155"/>
        <end position="164"/>
    </location>
</feature>
<dbReference type="EMBL" id="ML996687">
    <property type="protein sequence ID" value="KAF2405487.1"/>
    <property type="molecule type" value="Genomic_DNA"/>
</dbReference>
<dbReference type="GO" id="GO:0000981">
    <property type="term" value="F:DNA-binding transcription factor activity, RNA polymerase II-specific"/>
    <property type="evidence" value="ECO:0007669"/>
    <property type="project" value="InterPro"/>
</dbReference>
<keyword evidence="1" id="KW-0539">Nucleus</keyword>
<reference evidence="4" key="1">
    <citation type="journal article" date="2020" name="Stud. Mycol.">
        <title>101 Dothideomycetes genomes: a test case for predicting lifestyles and emergence of pathogens.</title>
        <authorList>
            <person name="Haridas S."/>
            <person name="Albert R."/>
            <person name="Binder M."/>
            <person name="Bloem J."/>
            <person name="Labutti K."/>
            <person name="Salamov A."/>
            <person name="Andreopoulos B."/>
            <person name="Baker S."/>
            <person name="Barry K."/>
            <person name="Bills G."/>
            <person name="Bluhm B."/>
            <person name="Cannon C."/>
            <person name="Castanera R."/>
            <person name="Culley D."/>
            <person name="Daum C."/>
            <person name="Ezra D."/>
            <person name="Gonzalez J."/>
            <person name="Henrissat B."/>
            <person name="Kuo A."/>
            <person name="Liang C."/>
            <person name="Lipzen A."/>
            <person name="Lutzoni F."/>
            <person name="Magnuson J."/>
            <person name="Mondo S."/>
            <person name="Nolan M."/>
            <person name="Ohm R."/>
            <person name="Pangilinan J."/>
            <person name="Park H.-J."/>
            <person name="Ramirez L."/>
            <person name="Alfaro M."/>
            <person name="Sun H."/>
            <person name="Tritt A."/>
            <person name="Yoshinaga Y."/>
            <person name="Zwiers L.-H."/>
            <person name="Turgeon B."/>
            <person name="Goodwin S."/>
            <person name="Spatafora J."/>
            <person name="Crous P."/>
            <person name="Grigoriev I."/>
        </authorList>
    </citation>
    <scope>NUCLEOTIDE SEQUENCE</scope>
    <source>
        <strain evidence="4">CBS 262.69</strain>
    </source>
</reference>
<keyword evidence="5" id="KW-1185">Reference proteome</keyword>
<dbReference type="CDD" id="cd00067">
    <property type="entry name" value="GAL4"/>
    <property type="match status" value="1"/>
</dbReference>
<gene>
    <name evidence="4" type="ORF">EJ06DRAFT_27904</name>
</gene>
<dbReference type="SUPFAM" id="SSF57701">
    <property type="entry name" value="Zn2/Cys6 DNA-binding domain"/>
    <property type="match status" value="1"/>
</dbReference>
<protein>
    <recommendedName>
        <fullName evidence="3">Zn(2)-C6 fungal-type domain-containing protein</fullName>
    </recommendedName>
</protein>
<dbReference type="Gene3D" id="4.10.240.10">
    <property type="entry name" value="Zn(2)-C6 fungal-type DNA-binding domain"/>
    <property type="match status" value="1"/>
</dbReference>
<evidence type="ECO:0000313" key="4">
    <source>
        <dbReference type="EMBL" id="KAF2405487.1"/>
    </source>
</evidence>
<dbReference type="GO" id="GO:0008270">
    <property type="term" value="F:zinc ion binding"/>
    <property type="evidence" value="ECO:0007669"/>
    <property type="project" value="InterPro"/>
</dbReference>
<dbReference type="InterPro" id="IPR001138">
    <property type="entry name" value="Zn2Cys6_DnaBD"/>
</dbReference>
<dbReference type="SMART" id="SM00066">
    <property type="entry name" value="GAL4"/>
    <property type="match status" value="1"/>
</dbReference>
<dbReference type="PANTHER" id="PTHR35392">
    <property type="entry name" value="ZN(II)2CYS6 TRANSCRIPTION FACTOR (EUROFUNG)-RELATED-RELATED"/>
    <property type="match status" value="1"/>
</dbReference>
<dbReference type="PANTHER" id="PTHR35392:SF1">
    <property type="entry name" value="ZN(II)2CYS6 TRANSCRIPTION FACTOR (EUROFUNG)"/>
    <property type="match status" value="1"/>
</dbReference>
<feature type="domain" description="Zn(2)-C6 fungal-type" evidence="3">
    <location>
        <begin position="199"/>
        <end position="232"/>
    </location>
</feature>
<feature type="region of interest" description="Disordered" evidence="2">
    <location>
        <begin position="124"/>
        <end position="193"/>
    </location>
</feature>
<sequence length="597" mass="66657">MEQPSAPEYGLNTISFSGGDWDGAIPLYSGIDNGFVLEPDIINAAHVFDHTNFQPTWDSWGQANTEYSGSFLRGMNTTYHCLQTSNYEQDAFRISVFGEPSHPRGVFRADGLELGQLARFISAEVDEADPEKQRQGTVNTADGSDDNPEKDRQIVRHSRGKRPLRTTVPVSSGGVQKGRKGPLPPHTRRQAADMRRVKACSNCRQRKAKCDPGKPCAACIRYFKSGLISNPCRGLKLQTLTKGLFADTLFPRGQPRSLEWLEFSPSEAFDIALNFGFGPPFRYQAVRVSCDDQQHQHVVYPWPPGPSAGPKRVEHSVMPIALAVTQDADLDRVVAKYIDELLEEKNFISFPSFASPLQILHIIHSFYQNPKGVGENDVVLLGNAFQLLVIIHVCRETTICWKDTPKESREALMPGYLGRDPGGKPCFIRSQLGKVLSARARNLMAAILGKLEEICLSQKEQHYPLILTTLAVLLMALEADQYHSAKIPYHADTCGHTHAPPVRPVASAIEESVDILLGFFSSCFPRHHPEKNSMSPVKIHGKSAECESTIGVIGRIRVALEQAEDYLEEKRKMRPDDSRDMSVFFDRFLARLFSRQI</sequence>
<evidence type="ECO:0000313" key="5">
    <source>
        <dbReference type="Proteomes" id="UP000799640"/>
    </source>
</evidence>
<organism evidence="4 5">
    <name type="scientific">Trichodelitschia bisporula</name>
    <dbReference type="NCBI Taxonomy" id="703511"/>
    <lineage>
        <taxon>Eukaryota</taxon>
        <taxon>Fungi</taxon>
        <taxon>Dikarya</taxon>
        <taxon>Ascomycota</taxon>
        <taxon>Pezizomycotina</taxon>
        <taxon>Dothideomycetes</taxon>
        <taxon>Dothideomycetes incertae sedis</taxon>
        <taxon>Phaeotrichales</taxon>
        <taxon>Phaeotrichaceae</taxon>
        <taxon>Trichodelitschia</taxon>
    </lineage>
</organism>
<dbReference type="OrthoDB" id="3921198at2759"/>
<dbReference type="AlphaFoldDB" id="A0A6G1IBS6"/>
<dbReference type="InterPro" id="IPR052973">
    <property type="entry name" value="Fungal_sec-metab_reg_TF"/>
</dbReference>
<proteinExistence type="predicted"/>
<accession>A0A6G1IBS6</accession>
<dbReference type="InterPro" id="IPR036864">
    <property type="entry name" value="Zn2-C6_fun-type_DNA-bd_sf"/>
</dbReference>
<evidence type="ECO:0000256" key="2">
    <source>
        <dbReference type="SAM" id="MobiDB-lite"/>
    </source>
</evidence>
<evidence type="ECO:0000259" key="3">
    <source>
        <dbReference type="PROSITE" id="PS50048"/>
    </source>
</evidence>
<evidence type="ECO:0000256" key="1">
    <source>
        <dbReference type="ARBA" id="ARBA00023242"/>
    </source>
</evidence>
<dbReference type="PROSITE" id="PS50048">
    <property type="entry name" value="ZN2_CY6_FUNGAL_2"/>
    <property type="match status" value="1"/>
</dbReference>
<name>A0A6G1IBS6_9PEZI</name>
<dbReference type="Proteomes" id="UP000799640">
    <property type="component" value="Unassembled WGS sequence"/>
</dbReference>
<dbReference type="Pfam" id="PF00172">
    <property type="entry name" value="Zn_clus"/>
    <property type="match status" value="1"/>
</dbReference>